<dbReference type="PANTHER" id="PTHR46580">
    <property type="entry name" value="SENSOR KINASE-RELATED"/>
    <property type="match status" value="1"/>
</dbReference>
<dbReference type="RefSeq" id="WP_305004832.1">
    <property type="nucleotide sequence ID" value="NZ_JAUQSY010000001.1"/>
</dbReference>
<dbReference type="Proteomes" id="UP001176429">
    <property type="component" value="Unassembled WGS sequence"/>
</dbReference>
<dbReference type="SMART" id="SM00429">
    <property type="entry name" value="IPT"/>
    <property type="match status" value="3"/>
</dbReference>
<reference evidence="4" key="1">
    <citation type="submission" date="2023-07" db="EMBL/GenBank/DDBJ databases">
        <authorList>
            <person name="Kim M.K."/>
        </authorList>
    </citation>
    <scope>NUCLEOTIDE SEQUENCE</scope>
    <source>
        <strain evidence="4">ASUV-10-1</strain>
    </source>
</reference>
<feature type="domain" description="IPT/TIG" evidence="3">
    <location>
        <begin position="134"/>
        <end position="212"/>
    </location>
</feature>
<dbReference type="Gene3D" id="2.60.40.10">
    <property type="entry name" value="Immunoglobulins"/>
    <property type="match status" value="3"/>
</dbReference>
<feature type="domain" description="IPT/TIG" evidence="3">
    <location>
        <begin position="214"/>
        <end position="293"/>
    </location>
</feature>
<dbReference type="Pfam" id="PF19078">
    <property type="entry name" value="Big_12"/>
    <property type="match status" value="1"/>
</dbReference>
<keyword evidence="1" id="KW-0732">Signal</keyword>
<feature type="non-terminal residue" evidence="4">
    <location>
        <position position="1"/>
    </location>
</feature>
<evidence type="ECO:0000256" key="2">
    <source>
        <dbReference type="SAM" id="MobiDB-lite"/>
    </source>
</evidence>
<organism evidence="4 5">
    <name type="scientific">Hymenobacter aranciens</name>
    <dbReference type="NCBI Taxonomy" id="3063996"/>
    <lineage>
        <taxon>Bacteria</taxon>
        <taxon>Pseudomonadati</taxon>
        <taxon>Bacteroidota</taxon>
        <taxon>Cytophagia</taxon>
        <taxon>Cytophagales</taxon>
        <taxon>Hymenobacteraceae</taxon>
        <taxon>Hymenobacter</taxon>
    </lineage>
</organism>
<dbReference type="Pfam" id="PF13517">
    <property type="entry name" value="FG-GAP_3"/>
    <property type="match status" value="1"/>
</dbReference>
<feature type="region of interest" description="Disordered" evidence="2">
    <location>
        <begin position="1"/>
        <end position="21"/>
    </location>
</feature>
<sequence length="952" mass="93955">LDLLTANESSGSGSTVSVRLNGGDATGSNTGIFSNGSNPAVDGHPYGLTLGDVDGDGDLDLLTANGNNSTVSVRLNGGDATGSNTGIFSNGSNPTVSVSPNCIVLGDVDGDGDLDLLTANFGASTVSVRLNTPAPTITSFSPPSGPVGTSVLVSGTNLAGATAVTVNGTAGTITANTATSLTFTIGAGSTTGLIRITTPVGIVASATSFTVAPLPTISSFSPASGPAGQTVTVTGTNFTGATSVTLNGAAITGFTIVNGTTITFTVPAGSSTGVIRVTTPGGTATSSGSFTFFPPPTITSFTPASANTGTTVTITGTNFTGATGVTVNGTAITGVTVVNGTTITFTLPAGVSSGTIAVTTPGGSTSSSTPLTVDNTPPTAVVSTTAGSSTGVAPIPFTVTFSEPVTGFDPADLTIAGGSLTGGTVSGSGSTYTFNITPTGSGSVVTVQVAAGAARDAANNPNPASNTVSVTYNGPPPAADLVNTGTQLTVQAGGILYVGTGGLGNQGGTLTNGGTLHVAGPLSNPATLSLGAGTLEVRGNLTNSGTVTPGTSAVTFSGLADQTLTPGGATLYQVLVNKPTAGANTLRLTGDLAVSNQLTLTTGVLATGSSAQVLLGPSATLSETTAGYVTGTVETTRPVSTAGTAQTFGGLGLRLTPAGTRLPGSTRVRRTTGTALTGAGTSQSIRRYFDIVPAVNTGLNVTLALTYRDDELNGIVEGNLALFKSQTGTAGPWARQAGVTLDAVTNTVTKTGISDFSIWTLGNASNPLPVTLLDFTAQAEGPAAVRLRWATAQELDNAGFTVERSLDGTAFADLGTVAGAGTTTTRHAYTWLDTPLPAGTTLLYYRLRQTDHDGTVAYSPVRAVPLGGAAGAASFVVFPTRVTAGQDAQYRYTGPAEAGTLHIVNVLGQVLGTVALDGRASGPVPLAGLPAGTYFLRYTGPAGRFTTRCVVD</sequence>
<dbReference type="InterPro" id="IPR002909">
    <property type="entry name" value="IPT_dom"/>
</dbReference>
<dbReference type="InterPro" id="IPR028994">
    <property type="entry name" value="Integrin_alpha_N"/>
</dbReference>
<feature type="domain" description="IPT/TIG" evidence="3">
    <location>
        <begin position="295"/>
        <end position="374"/>
    </location>
</feature>
<gene>
    <name evidence="4" type="ORF">Q5H93_02150</name>
</gene>
<name>A0ABT9B5H3_9BACT</name>
<evidence type="ECO:0000313" key="5">
    <source>
        <dbReference type="Proteomes" id="UP001176429"/>
    </source>
</evidence>
<protein>
    <submittedName>
        <fullName evidence="4">IPT/TIG domain-containing protein</fullName>
    </submittedName>
</protein>
<dbReference type="EMBL" id="JAUQSY010000001">
    <property type="protein sequence ID" value="MDO7873517.1"/>
    <property type="molecule type" value="Genomic_DNA"/>
</dbReference>
<keyword evidence="5" id="KW-1185">Reference proteome</keyword>
<comment type="caution">
    <text evidence="4">The sequence shown here is derived from an EMBL/GenBank/DDBJ whole genome shotgun (WGS) entry which is preliminary data.</text>
</comment>
<feature type="compositionally biased region" description="Polar residues" evidence="2">
    <location>
        <begin position="1"/>
        <end position="18"/>
    </location>
</feature>
<dbReference type="SUPFAM" id="SSF69318">
    <property type="entry name" value="Integrin alpha N-terminal domain"/>
    <property type="match status" value="1"/>
</dbReference>
<dbReference type="InterPro" id="IPR013517">
    <property type="entry name" value="FG-GAP"/>
</dbReference>
<accession>A0ABT9B5H3</accession>
<dbReference type="SUPFAM" id="SSF81296">
    <property type="entry name" value="E set domains"/>
    <property type="match status" value="2"/>
</dbReference>
<proteinExistence type="predicted"/>
<dbReference type="InterPro" id="IPR014756">
    <property type="entry name" value="Ig_E-set"/>
</dbReference>
<evidence type="ECO:0000313" key="4">
    <source>
        <dbReference type="EMBL" id="MDO7873517.1"/>
    </source>
</evidence>
<dbReference type="InterPro" id="IPR013783">
    <property type="entry name" value="Ig-like_fold"/>
</dbReference>
<dbReference type="InterPro" id="IPR044048">
    <property type="entry name" value="Big_12"/>
</dbReference>
<evidence type="ECO:0000256" key="1">
    <source>
        <dbReference type="ARBA" id="ARBA00022729"/>
    </source>
</evidence>
<dbReference type="CDD" id="cd00102">
    <property type="entry name" value="IPT"/>
    <property type="match status" value="1"/>
</dbReference>
<dbReference type="CDD" id="cd00603">
    <property type="entry name" value="IPT_PCSR"/>
    <property type="match status" value="1"/>
</dbReference>
<dbReference type="PANTHER" id="PTHR46580:SF2">
    <property type="entry name" value="MAM DOMAIN-CONTAINING PROTEIN"/>
    <property type="match status" value="1"/>
</dbReference>
<dbReference type="Pfam" id="PF01833">
    <property type="entry name" value="TIG"/>
    <property type="match status" value="3"/>
</dbReference>
<evidence type="ECO:0000259" key="3">
    <source>
        <dbReference type="SMART" id="SM00429"/>
    </source>
</evidence>